<evidence type="ECO:0000313" key="13">
    <source>
        <dbReference type="Proteomes" id="UP001161017"/>
    </source>
</evidence>
<evidence type="ECO:0000256" key="5">
    <source>
        <dbReference type="ARBA" id="ARBA00022664"/>
    </source>
</evidence>
<dbReference type="Gene3D" id="3.30.420.10">
    <property type="entry name" value="Ribonuclease H-like superfamily/Ribonuclease H"/>
    <property type="match status" value="1"/>
</dbReference>
<keyword evidence="6" id="KW-0540">Nuclease</keyword>
<dbReference type="SUPFAM" id="SSF54001">
    <property type="entry name" value="Cysteine proteinases"/>
    <property type="match status" value="1"/>
</dbReference>
<evidence type="ECO:0000256" key="6">
    <source>
        <dbReference type="ARBA" id="ARBA00022722"/>
    </source>
</evidence>
<organism evidence="12 13">
    <name type="scientific">Ramalina farinacea</name>
    <dbReference type="NCBI Taxonomy" id="258253"/>
    <lineage>
        <taxon>Eukaryota</taxon>
        <taxon>Fungi</taxon>
        <taxon>Dikarya</taxon>
        <taxon>Ascomycota</taxon>
        <taxon>Pezizomycotina</taxon>
        <taxon>Lecanoromycetes</taxon>
        <taxon>OSLEUM clade</taxon>
        <taxon>Lecanoromycetidae</taxon>
        <taxon>Lecanorales</taxon>
        <taxon>Lecanorineae</taxon>
        <taxon>Ramalinaceae</taxon>
        <taxon>Ramalina</taxon>
    </lineage>
</organism>
<dbReference type="SMART" id="SM00479">
    <property type="entry name" value="EXOIII"/>
    <property type="match status" value="1"/>
</dbReference>
<dbReference type="GO" id="GO:0004535">
    <property type="term" value="F:poly(A)-specific ribonuclease activity"/>
    <property type="evidence" value="ECO:0007669"/>
    <property type="project" value="UniProtKB-EC"/>
</dbReference>
<evidence type="ECO:0000256" key="10">
    <source>
        <dbReference type="SAM" id="MobiDB-lite"/>
    </source>
</evidence>
<dbReference type="GO" id="GO:0000932">
    <property type="term" value="C:P-body"/>
    <property type="evidence" value="ECO:0007669"/>
    <property type="project" value="TreeGrafter"/>
</dbReference>
<keyword evidence="3" id="KW-0963">Cytoplasm</keyword>
<dbReference type="EC" id="3.1.13.4" evidence="12"/>
<accession>A0AA43TVN2</accession>
<dbReference type="Proteomes" id="UP001161017">
    <property type="component" value="Unassembled WGS sequence"/>
</dbReference>
<keyword evidence="4" id="KW-0853">WD repeat</keyword>
<feature type="domain" description="USP" evidence="11">
    <location>
        <begin position="141"/>
        <end position="483"/>
    </location>
</feature>
<evidence type="ECO:0000256" key="8">
    <source>
        <dbReference type="ARBA" id="ARBA00022801"/>
    </source>
</evidence>
<reference evidence="12" key="1">
    <citation type="journal article" date="2023" name="Genome Biol. Evol.">
        <title>First Whole Genome Sequence and Flow Cytometry Genome Size Data for the Lichen-Forming Fungus Ramalina farinacea (Ascomycota).</title>
        <authorList>
            <person name="Llewellyn T."/>
            <person name="Mian S."/>
            <person name="Hill R."/>
            <person name="Leitch I.J."/>
            <person name="Gaya E."/>
        </authorList>
    </citation>
    <scope>NUCLEOTIDE SEQUENCE</scope>
    <source>
        <strain evidence="12">LIQ254RAFAR</strain>
    </source>
</reference>
<dbReference type="InterPro" id="IPR036397">
    <property type="entry name" value="RNaseH_sf"/>
</dbReference>
<dbReference type="InterPro" id="IPR028889">
    <property type="entry name" value="USP"/>
</dbReference>
<comment type="subcellular location">
    <subcellularLocation>
        <location evidence="2">Cytoplasm</location>
    </subcellularLocation>
</comment>
<dbReference type="InterPro" id="IPR012337">
    <property type="entry name" value="RNaseH-like_sf"/>
</dbReference>
<keyword evidence="8 12" id="KW-0378">Hydrolase</keyword>
<keyword evidence="5" id="KW-0507">mRNA processing</keyword>
<name>A0AA43TVN2_9LECA</name>
<gene>
    <name evidence="12" type="primary">PAN2_2</name>
    <name evidence="12" type="ORF">OHK93_000811</name>
</gene>
<dbReference type="InterPro" id="IPR038765">
    <property type="entry name" value="Papain-like_cys_pep_sf"/>
</dbReference>
<dbReference type="CDD" id="cd06143">
    <property type="entry name" value="PAN2_exo"/>
    <property type="match status" value="1"/>
</dbReference>
<dbReference type="PROSITE" id="PS50235">
    <property type="entry name" value="USP_3"/>
    <property type="match status" value="1"/>
</dbReference>
<evidence type="ECO:0000256" key="9">
    <source>
        <dbReference type="ARBA" id="ARBA00022839"/>
    </source>
</evidence>
<dbReference type="GO" id="GO:0000289">
    <property type="term" value="P:nuclear-transcribed mRNA poly(A) tail shortening"/>
    <property type="evidence" value="ECO:0007669"/>
    <property type="project" value="TreeGrafter"/>
</dbReference>
<dbReference type="SUPFAM" id="SSF53098">
    <property type="entry name" value="Ribonuclease H-like"/>
    <property type="match status" value="1"/>
</dbReference>
<dbReference type="PANTHER" id="PTHR15728">
    <property type="entry name" value="DEADENYLATION COMPLEX CATALYTIC SUBUNIT PAN2"/>
    <property type="match status" value="1"/>
</dbReference>
<keyword evidence="7" id="KW-0479">Metal-binding</keyword>
<dbReference type="FunFam" id="3.30.420.10:FF:000028">
    <property type="entry name" value="PAN2-PAN3 deadenylation complex catalytic subunit PAN2"/>
    <property type="match status" value="1"/>
</dbReference>
<evidence type="ECO:0000256" key="1">
    <source>
        <dbReference type="ARBA" id="ARBA00001663"/>
    </source>
</evidence>
<proteinExistence type="predicted"/>
<protein>
    <submittedName>
        <fullName evidence="12">Poly(A)-specific ribonuclease</fullName>
        <ecNumber evidence="12">3.1.13.4</ecNumber>
    </submittedName>
</protein>
<evidence type="ECO:0000256" key="2">
    <source>
        <dbReference type="ARBA" id="ARBA00004496"/>
    </source>
</evidence>
<comment type="catalytic activity">
    <reaction evidence="1">
        <text>Exonucleolytic cleavage of poly(A) to 5'-AMP.</text>
        <dbReference type="EC" id="3.1.13.4"/>
    </reaction>
</comment>
<dbReference type="EMBL" id="JAPUFD010000010">
    <property type="protein sequence ID" value="MDI1489614.1"/>
    <property type="molecule type" value="Genomic_DNA"/>
</dbReference>
<dbReference type="Pfam" id="PF13423">
    <property type="entry name" value="UCH_1"/>
    <property type="match status" value="1"/>
</dbReference>
<comment type="caution">
    <text evidence="12">The sequence shown here is derived from an EMBL/GenBank/DDBJ whole genome shotgun (WGS) entry which is preliminary data.</text>
</comment>
<evidence type="ECO:0000256" key="3">
    <source>
        <dbReference type="ARBA" id="ARBA00022490"/>
    </source>
</evidence>
<dbReference type="GO" id="GO:0006397">
    <property type="term" value="P:mRNA processing"/>
    <property type="evidence" value="ECO:0007669"/>
    <property type="project" value="UniProtKB-KW"/>
</dbReference>
<sequence length="814" mass="90757">MPYYRERLLSAWGNEQPFEAGLLPIELDPDVERNLRPSAFGHFAPNPGNFRRNQAHRQRLSDANAAAFPSARLLSEKAKELESGQADGRRISDAAEALAGFSFSGATRVDVPWYYMNVKIKYGRYGVADFDFRAYNKTTYSGLETDISNSYLNPLLQLFKYTPIIRNQALHHVAGSCLVEDCLFCELGFLSDMLEKAAGEVCQATNFLKAFGGSAEAARHHLLEDQMPSRSLGERLSQANRFLLGRICQESSNYDPPEYSMSRLLSLNAQIAMRCLNCHNETYRAEPSVGVDLTYPDMHSAGRGRTPAPRFSDVLKMSISASTQSKGYCRHCRRYPQLSNRRAIFELPTVLMIDAALDRNPKSSAQLWANRGWLPEEIGITIHPGGDITCQEGDALNRFRHPNNLILYELVGFVADISSTQGQKSHLVSFANVGISDVSPSTGVENNDWYLFNDFLVRQVDKAEALRFAPSWKTPIILTYQMKAYRHNIDESWKTNPDISCLYNLGSLNALHQLPEASLGFPLEPHVEIPQPSFHLAIDAEFVSLEQEEIQIKIDGSTEVIRPTRQGTGRISCLRGESGENEGVPFIDDYIKINEPIVDHLTRYSGLSTGDLDPKRSTHALQSLKVAYKKLWLLLNLGCVFVGHGLASDFRTINIHVPKTQIVDTVTLFRPANEKRRLSLRFLAWYFLDEEIQTGNHDSIVDARTALRLWRQYQEFVEKGVLEQKLVEIYRDGPNTAFKPPAEFEAQGGKIGKRRKVKEVVGGGGEGSLIPGGTISGRITPEMVGGGSGVSSTIGTPAGRRRGDGEGYFGSPLR</sequence>
<dbReference type="AlphaFoldDB" id="A0AA43TVN2"/>
<dbReference type="InterPro" id="IPR050785">
    <property type="entry name" value="PAN2-PAN3_catalytic_subunit"/>
</dbReference>
<dbReference type="Gene3D" id="3.90.70.10">
    <property type="entry name" value="Cysteine proteinases"/>
    <property type="match status" value="1"/>
</dbReference>
<dbReference type="InterPro" id="IPR028881">
    <property type="entry name" value="PAN2_UCH_dom"/>
</dbReference>
<dbReference type="Pfam" id="PF00929">
    <property type="entry name" value="RNase_T"/>
    <property type="match status" value="1"/>
</dbReference>
<keyword evidence="9" id="KW-0269">Exonuclease</keyword>
<keyword evidence="13" id="KW-1185">Reference proteome</keyword>
<dbReference type="GO" id="GO:0046872">
    <property type="term" value="F:metal ion binding"/>
    <property type="evidence" value="ECO:0007669"/>
    <property type="project" value="UniProtKB-KW"/>
</dbReference>
<feature type="region of interest" description="Disordered" evidence="10">
    <location>
        <begin position="771"/>
        <end position="814"/>
    </location>
</feature>
<dbReference type="PANTHER" id="PTHR15728:SF0">
    <property type="entry name" value="PAN2-PAN3 DEADENYLATION COMPLEX CATALYTIC SUBUNIT PAN2"/>
    <property type="match status" value="1"/>
</dbReference>
<evidence type="ECO:0000256" key="7">
    <source>
        <dbReference type="ARBA" id="ARBA00022723"/>
    </source>
</evidence>
<dbReference type="GO" id="GO:0031251">
    <property type="term" value="C:PAN complex"/>
    <property type="evidence" value="ECO:0007669"/>
    <property type="project" value="TreeGrafter"/>
</dbReference>
<dbReference type="InterPro" id="IPR013520">
    <property type="entry name" value="Ribonucl_H"/>
</dbReference>
<dbReference type="GO" id="GO:0003676">
    <property type="term" value="F:nucleic acid binding"/>
    <property type="evidence" value="ECO:0007669"/>
    <property type="project" value="InterPro"/>
</dbReference>
<evidence type="ECO:0000313" key="12">
    <source>
        <dbReference type="EMBL" id="MDI1489614.1"/>
    </source>
</evidence>
<evidence type="ECO:0000259" key="11">
    <source>
        <dbReference type="PROSITE" id="PS50235"/>
    </source>
</evidence>
<evidence type="ECO:0000256" key="4">
    <source>
        <dbReference type="ARBA" id="ARBA00022574"/>
    </source>
</evidence>